<comment type="similarity">
    <text evidence="1">Belongs to the strictosidine synthase family.</text>
</comment>
<keyword evidence="3" id="KW-0325">Glycoprotein</keyword>
<dbReference type="InterPro" id="IPR011042">
    <property type="entry name" value="6-blade_b-propeller_TolB-like"/>
</dbReference>
<sequence length="317" mass="33857">MPTPAAEVGFRVHPVSAHGAEDVVVVPSGPHEGAVYTGTADGGIWRVGHDGASVERVADTGGRPLGIELDPDGRLLVCDARRGLLRVDPATGGVEAVLDSVAGTRMVFCNNAAIADDGTVWFSDSSTRYGIDRWKDDFVQVTRTGRLLRLDTDGTVHVVLDGLAFANGVALAADGSFVVVAETGARTLVRWWITGERAGTRDFLATDLVGYPDNIARGSDGLIWVSIASPRDPVVELVQKAPVVVRRQVTRIPETLQPKPKRTVRVQAFDVTGRVVHDLDVDTPDYHMVTGVREHAGRVWLGSLEEPGVAVLDVPAP</sequence>
<proteinExistence type="inferred from homology"/>
<evidence type="ECO:0000256" key="2">
    <source>
        <dbReference type="ARBA" id="ARBA00022553"/>
    </source>
</evidence>
<dbReference type="SUPFAM" id="SSF63829">
    <property type="entry name" value="Calcium-dependent phosphotriesterase"/>
    <property type="match status" value="1"/>
</dbReference>
<evidence type="ECO:0000259" key="4">
    <source>
        <dbReference type="Pfam" id="PF03088"/>
    </source>
</evidence>
<evidence type="ECO:0000256" key="1">
    <source>
        <dbReference type="ARBA" id="ARBA00009191"/>
    </source>
</evidence>
<gene>
    <name evidence="5" type="ORF">GCM10022215_40170</name>
</gene>
<reference evidence="6" key="1">
    <citation type="journal article" date="2019" name="Int. J. Syst. Evol. Microbiol.">
        <title>The Global Catalogue of Microorganisms (GCM) 10K type strain sequencing project: providing services to taxonomists for standard genome sequencing and annotation.</title>
        <authorList>
            <consortium name="The Broad Institute Genomics Platform"/>
            <consortium name="The Broad Institute Genome Sequencing Center for Infectious Disease"/>
            <person name="Wu L."/>
            <person name="Ma J."/>
        </authorList>
    </citation>
    <scope>NUCLEOTIDE SEQUENCE [LARGE SCALE GENOMIC DNA]</scope>
    <source>
        <strain evidence="6">JCM 16703</strain>
    </source>
</reference>
<evidence type="ECO:0000313" key="5">
    <source>
        <dbReference type="EMBL" id="GAA4128557.1"/>
    </source>
</evidence>
<dbReference type="Pfam" id="PF03088">
    <property type="entry name" value="Str_synth"/>
    <property type="match status" value="1"/>
</dbReference>
<feature type="domain" description="Strictosidine synthase conserved region" evidence="4">
    <location>
        <begin position="113"/>
        <end position="195"/>
    </location>
</feature>
<organism evidence="5 6">
    <name type="scientific">Nocardioides fonticola</name>
    <dbReference type="NCBI Taxonomy" id="450363"/>
    <lineage>
        <taxon>Bacteria</taxon>
        <taxon>Bacillati</taxon>
        <taxon>Actinomycetota</taxon>
        <taxon>Actinomycetes</taxon>
        <taxon>Propionibacteriales</taxon>
        <taxon>Nocardioidaceae</taxon>
        <taxon>Nocardioides</taxon>
    </lineage>
</organism>
<protein>
    <submittedName>
        <fullName evidence="5">SMP-30/gluconolactonase/LRE family protein</fullName>
    </submittedName>
</protein>
<dbReference type="Proteomes" id="UP001501495">
    <property type="component" value="Unassembled WGS sequence"/>
</dbReference>
<dbReference type="Gene3D" id="2.120.10.30">
    <property type="entry name" value="TolB, C-terminal domain"/>
    <property type="match status" value="1"/>
</dbReference>
<keyword evidence="6" id="KW-1185">Reference proteome</keyword>
<dbReference type="PANTHER" id="PTHR10426">
    <property type="entry name" value="STRICTOSIDINE SYNTHASE-RELATED"/>
    <property type="match status" value="1"/>
</dbReference>
<name>A0ABP7XZX1_9ACTN</name>
<evidence type="ECO:0000313" key="6">
    <source>
        <dbReference type="Proteomes" id="UP001501495"/>
    </source>
</evidence>
<dbReference type="InterPro" id="IPR018119">
    <property type="entry name" value="Strictosidine_synth_cons-reg"/>
</dbReference>
<comment type="caution">
    <text evidence="5">The sequence shown here is derived from an EMBL/GenBank/DDBJ whole genome shotgun (WGS) entry which is preliminary data.</text>
</comment>
<dbReference type="EMBL" id="BAAAZH010000032">
    <property type="protein sequence ID" value="GAA4128557.1"/>
    <property type="molecule type" value="Genomic_DNA"/>
</dbReference>
<dbReference type="RefSeq" id="WP_344735294.1">
    <property type="nucleotide sequence ID" value="NZ_BAAAZH010000032.1"/>
</dbReference>
<dbReference type="PANTHER" id="PTHR10426:SF88">
    <property type="entry name" value="ADIPOCYTE PLASMA MEMBRANE-ASSOCIATED PROTEIN HEMOMUCIN-RELATED"/>
    <property type="match status" value="1"/>
</dbReference>
<evidence type="ECO:0000256" key="3">
    <source>
        <dbReference type="ARBA" id="ARBA00023180"/>
    </source>
</evidence>
<keyword evidence="2" id="KW-0597">Phosphoprotein</keyword>
<accession>A0ABP7XZX1</accession>